<dbReference type="eggNOG" id="COG2945">
    <property type="taxonomic scope" value="Bacteria"/>
</dbReference>
<name>A0A091APA4_9GAMM</name>
<dbReference type="PATRIC" id="fig|1121015.4.peg.2656"/>
<dbReference type="OrthoDB" id="264572at2"/>
<accession>A0A091APA4</accession>
<evidence type="ECO:0000313" key="2">
    <source>
        <dbReference type="Proteomes" id="UP000029385"/>
    </source>
</evidence>
<comment type="caution">
    <text evidence="1">The sequence shown here is derived from an EMBL/GenBank/DDBJ whole genome shotgun (WGS) entry which is preliminary data.</text>
</comment>
<dbReference type="AlphaFoldDB" id="A0A091APA4"/>
<keyword evidence="2" id="KW-1185">Reference proteome</keyword>
<dbReference type="Proteomes" id="UP000029385">
    <property type="component" value="Unassembled WGS sequence"/>
</dbReference>
<organism evidence="1 2">
    <name type="scientific">Arenimonas oryziterrae DSM 21050 = YC6267</name>
    <dbReference type="NCBI Taxonomy" id="1121015"/>
    <lineage>
        <taxon>Bacteria</taxon>
        <taxon>Pseudomonadati</taxon>
        <taxon>Pseudomonadota</taxon>
        <taxon>Gammaproteobacteria</taxon>
        <taxon>Lysobacterales</taxon>
        <taxon>Lysobacteraceae</taxon>
        <taxon>Arenimonas</taxon>
    </lineage>
</organism>
<dbReference type="Gene3D" id="3.40.50.1820">
    <property type="entry name" value="alpha/beta hydrolase"/>
    <property type="match status" value="1"/>
</dbReference>
<protein>
    <submittedName>
        <fullName evidence="1">Uncharacterized protein</fullName>
    </submittedName>
</protein>
<reference evidence="1 2" key="1">
    <citation type="submission" date="2013-09" db="EMBL/GenBank/DDBJ databases">
        <title>Genome sequencing of Arenimonas oryziterrae.</title>
        <authorList>
            <person name="Chen F."/>
            <person name="Wang G."/>
        </authorList>
    </citation>
    <scope>NUCLEOTIDE SEQUENCE [LARGE SCALE GENOMIC DNA]</scope>
    <source>
        <strain evidence="1 2">YC6267</strain>
    </source>
</reference>
<dbReference type="STRING" id="1121015.GCA_000420545_00245"/>
<evidence type="ECO:0000313" key="1">
    <source>
        <dbReference type="EMBL" id="KFN41221.1"/>
    </source>
</evidence>
<sequence>MKGHVIISHGLESSPDATKATALSKIAESLGWSQERPDYRVWDNDFSRSRLGDVHGRIARLHDLASQVRGPLVLAGSSMGAFVSARVSLVLPVIGLFLMAPPTQLEGFDIRLEAARVPTRIVHGWDDELIPAMEVARWAAERRDTTVFVNDSHRLAAHVEFCAEEFGRLLKTLA</sequence>
<dbReference type="SUPFAM" id="SSF53474">
    <property type="entry name" value="alpha/beta-Hydrolases"/>
    <property type="match status" value="1"/>
</dbReference>
<dbReference type="InterPro" id="IPR029058">
    <property type="entry name" value="AB_hydrolase_fold"/>
</dbReference>
<gene>
    <name evidence="1" type="ORF">N789_04860</name>
</gene>
<proteinExistence type="predicted"/>
<dbReference type="RefSeq" id="WP_022967918.1">
    <property type="nucleotide sequence ID" value="NZ_ATVD01000001.1"/>
</dbReference>
<dbReference type="EMBL" id="AVCI01000045">
    <property type="protein sequence ID" value="KFN41221.1"/>
    <property type="molecule type" value="Genomic_DNA"/>
</dbReference>